<evidence type="ECO:0000313" key="10">
    <source>
        <dbReference type="EMBL" id="MFD2274860.1"/>
    </source>
</evidence>
<dbReference type="Gene3D" id="2.60.120.1190">
    <property type="match status" value="1"/>
</dbReference>
<keyword evidence="5" id="KW-0472">Membrane</keyword>
<dbReference type="InterPro" id="IPR048525">
    <property type="entry name" value="DDR1-2_DS-like"/>
</dbReference>
<organism evidence="10 11">
    <name type="scientific">Rubritalea spongiae</name>
    <dbReference type="NCBI Taxonomy" id="430797"/>
    <lineage>
        <taxon>Bacteria</taxon>
        <taxon>Pseudomonadati</taxon>
        <taxon>Verrucomicrobiota</taxon>
        <taxon>Verrucomicrobiia</taxon>
        <taxon>Verrucomicrobiales</taxon>
        <taxon>Rubritaleaceae</taxon>
        <taxon>Rubritalea</taxon>
    </lineage>
</organism>
<dbReference type="NCBIfam" id="TIGR02595">
    <property type="entry name" value="PEP_CTERM"/>
    <property type="match status" value="1"/>
</dbReference>
<dbReference type="Pfam" id="PF21114">
    <property type="entry name" value="DDR1-2_DS-like"/>
    <property type="match status" value="1"/>
</dbReference>
<keyword evidence="2" id="KW-0812">Transmembrane</keyword>
<evidence type="ECO:0000256" key="8">
    <source>
        <dbReference type="SAM" id="SignalP"/>
    </source>
</evidence>
<keyword evidence="4" id="KW-1133">Transmembrane helix</keyword>
<evidence type="ECO:0000256" key="7">
    <source>
        <dbReference type="ARBA" id="ARBA00023180"/>
    </source>
</evidence>
<dbReference type="Proteomes" id="UP001597297">
    <property type="component" value="Unassembled WGS sequence"/>
</dbReference>
<evidence type="ECO:0000256" key="4">
    <source>
        <dbReference type="ARBA" id="ARBA00022989"/>
    </source>
</evidence>
<evidence type="ECO:0000256" key="3">
    <source>
        <dbReference type="ARBA" id="ARBA00022729"/>
    </source>
</evidence>
<dbReference type="InterPro" id="IPR013424">
    <property type="entry name" value="Ice-binding_C"/>
</dbReference>
<evidence type="ECO:0000259" key="9">
    <source>
        <dbReference type="Pfam" id="PF21114"/>
    </source>
</evidence>
<evidence type="ECO:0000256" key="6">
    <source>
        <dbReference type="ARBA" id="ARBA00023157"/>
    </source>
</evidence>
<keyword evidence="3 8" id="KW-0732">Signal</keyword>
<proteinExistence type="predicted"/>
<sequence length="202" mass="21811">MKINWYQTLLTTSFFTSLSLATTASAAILVDSYSYGVSPTSSYPDSGGELTDGVADVPTWGHDTTIRSGDTPPFVGWLNTNGSIEFFFDQDYTFGSVTIWVADSDNAAGVGLPNTITVSDANSSFTKTTTVTNPAGSGYMLPVTIDNLNVTTDELHVSFTRNHQWTMLTEVTFASVPEPSSSCLLGIGLTTLTLHRRRKTLR</sequence>
<dbReference type="RefSeq" id="WP_377092484.1">
    <property type="nucleotide sequence ID" value="NZ_JBHSJM010000001.1"/>
</dbReference>
<keyword evidence="11" id="KW-1185">Reference proteome</keyword>
<evidence type="ECO:0000256" key="1">
    <source>
        <dbReference type="ARBA" id="ARBA00004479"/>
    </source>
</evidence>
<evidence type="ECO:0000256" key="2">
    <source>
        <dbReference type="ARBA" id="ARBA00022692"/>
    </source>
</evidence>
<keyword evidence="7" id="KW-0325">Glycoprotein</keyword>
<comment type="subcellular location">
    <subcellularLocation>
        <location evidence="1">Membrane</location>
        <topology evidence="1">Single-pass type I membrane protein</topology>
    </subcellularLocation>
</comment>
<accession>A0ABW5DZ22</accession>
<keyword evidence="6" id="KW-1015">Disulfide bond</keyword>
<comment type="caution">
    <text evidence="10">The sequence shown here is derived from an EMBL/GenBank/DDBJ whole genome shotgun (WGS) entry which is preliminary data.</text>
</comment>
<feature type="signal peptide" evidence="8">
    <location>
        <begin position="1"/>
        <end position="26"/>
    </location>
</feature>
<name>A0ABW5DZ22_9BACT</name>
<reference evidence="11" key="1">
    <citation type="journal article" date="2019" name="Int. J. Syst. Evol. Microbiol.">
        <title>The Global Catalogue of Microorganisms (GCM) 10K type strain sequencing project: providing services to taxonomists for standard genome sequencing and annotation.</title>
        <authorList>
            <consortium name="The Broad Institute Genomics Platform"/>
            <consortium name="The Broad Institute Genome Sequencing Center for Infectious Disease"/>
            <person name="Wu L."/>
            <person name="Ma J."/>
        </authorList>
    </citation>
    <scope>NUCLEOTIDE SEQUENCE [LARGE SCALE GENOMIC DNA]</scope>
    <source>
        <strain evidence="11">JCM 16545</strain>
    </source>
</reference>
<feature type="chain" id="PRO_5047541815" evidence="8">
    <location>
        <begin position="27"/>
        <end position="202"/>
    </location>
</feature>
<feature type="domain" description="Discoidin" evidence="9">
    <location>
        <begin position="26"/>
        <end position="175"/>
    </location>
</feature>
<gene>
    <name evidence="10" type="ORF">ACFSQZ_00100</name>
</gene>
<evidence type="ECO:0000313" key="11">
    <source>
        <dbReference type="Proteomes" id="UP001597297"/>
    </source>
</evidence>
<protein>
    <submittedName>
        <fullName evidence="10">PEP-CTERM sorting domain-containing protein</fullName>
    </submittedName>
</protein>
<dbReference type="EMBL" id="JBHUJC010000001">
    <property type="protein sequence ID" value="MFD2274860.1"/>
    <property type="molecule type" value="Genomic_DNA"/>
</dbReference>
<evidence type="ECO:0000256" key="5">
    <source>
        <dbReference type="ARBA" id="ARBA00023136"/>
    </source>
</evidence>